<keyword evidence="4 8" id="KW-0812">Transmembrane</keyword>
<evidence type="ECO:0000256" key="8">
    <source>
        <dbReference type="RuleBase" id="RU060637"/>
    </source>
</evidence>
<evidence type="ECO:0000313" key="11">
    <source>
        <dbReference type="Proteomes" id="UP000515152"/>
    </source>
</evidence>
<gene>
    <name evidence="12" type="primary">LOC105893388</name>
</gene>
<dbReference type="RefSeq" id="XP_012675255.2">
    <property type="nucleotide sequence ID" value="XM_012819801.3"/>
</dbReference>
<proteinExistence type="inferred from homology"/>
<dbReference type="GO" id="GO:0005886">
    <property type="term" value="C:plasma membrane"/>
    <property type="evidence" value="ECO:0007669"/>
    <property type="project" value="UniProtKB-SubCell"/>
</dbReference>
<keyword evidence="7 8" id="KW-0472">Membrane</keyword>
<dbReference type="Pfam" id="PF00822">
    <property type="entry name" value="PMP22_Claudin"/>
    <property type="match status" value="1"/>
</dbReference>
<comment type="subcellular location">
    <subcellularLocation>
        <location evidence="8">Cell junction</location>
        <location evidence="8">Tight junction</location>
    </subcellularLocation>
    <subcellularLocation>
        <location evidence="8">Cell membrane</location>
        <topology evidence="8">Multi-pass membrane protein</topology>
    </subcellularLocation>
</comment>
<feature type="transmembrane region" description="Helical" evidence="8">
    <location>
        <begin position="117"/>
        <end position="140"/>
    </location>
</feature>
<keyword evidence="6 8" id="KW-1133">Transmembrane helix</keyword>
<dbReference type="PANTHER" id="PTHR12002">
    <property type="entry name" value="CLAUDIN"/>
    <property type="match status" value="1"/>
</dbReference>
<evidence type="ECO:0000256" key="10">
    <source>
        <dbReference type="SAM" id="SignalP"/>
    </source>
</evidence>
<keyword evidence="5 8" id="KW-0965">Cell junction</keyword>
<dbReference type="InterPro" id="IPR017974">
    <property type="entry name" value="Claudin_CS"/>
</dbReference>
<dbReference type="PRINTS" id="PR01385">
    <property type="entry name" value="CLAUDIN14"/>
</dbReference>
<dbReference type="PRINTS" id="PR01077">
    <property type="entry name" value="CLAUDIN"/>
</dbReference>
<feature type="compositionally biased region" description="Polar residues" evidence="9">
    <location>
        <begin position="213"/>
        <end position="229"/>
    </location>
</feature>
<evidence type="ECO:0000256" key="5">
    <source>
        <dbReference type="ARBA" id="ARBA00022949"/>
    </source>
</evidence>
<dbReference type="PROSITE" id="PS01346">
    <property type="entry name" value="CLAUDIN"/>
    <property type="match status" value="1"/>
</dbReference>
<keyword evidence="2 8" id="KW-0796">Tight junction</keyword>
<feature type="chain" id="PRO_5028116859" description="Claudin" evidence="10">
    <location>
        <begin position="25"/>
        <end position="235"/>
    </location>
</feature>
<reference evidence="12" key="1">
    <citation type="submission" date="2025-08" db="UniProtKB">
        <authorList>
            <consortium name="RefSeq"/>
        </authorList>
    </citation>
    <scope>IDENTIFICATION</scope>
</reference>
<keyword evidence="10" id="KW-0732">Signal</keyword>
<evidence type="ECO:0000256" key="2">
    <source>
        <dbReference type="ARBA" id="ARBA00022427"/>
    </source>
</evidence>
<dbReference type="GO" id="GO:0005923">
    <property type="term" value="C:bicellular tight junction"/>
    <property type="evidence" value="ECO:0007669"/>
    <property type="project" value="UniProtKB-SubCell"/>
</dbReference>
<name>A0A6P3VL85_CLUHA</name>
<dbReference type="OrthoDB" id="8749238at2759"/>
<feature type="transmembrane region" description="Helical" evidence="8">
    <location>
        <begin position="160"/>
        <end position="182"/>
    </location>
</feature>
<evidence type="ECO:0000256" key="4">
    <source>
        <dbReference type="ARBA" id="ARBA00022692"/>
    </source>
</evidence>
<evidence type="ECO:0000313" key="12">
    <source>
        <dbReference type="RefSeq" id="XP_012675255.2"/>
    </source>
</evidence>
<feature type="transmembrane region" description="Helical" evidence="8">
    <location>
        <begin position="79"/>
        <end position="97"/>
    </location>
</feature>
<evidence type="ECO:0000256" key="7">
    <source>
        <dbReference type="ARBA" id="ARBA00023136"/>
    </source>
</evidence>
<feature type="signal peptide" evidence="10">
    <location>
        <begin position="1"/>
        <end position="24"/>
    </location>
</feature>
<evidence type="ECO:0000256" key="1">
    <source>
        <dbReference type="ARBA" id="ARBA00008295"/>
    </source>
</evidence>
<sequence length="235" mass="25016">MASMGLQLLGFFLGLLGLLGTVVATLVPQWRRTAYVGSNIITATSYMKGLWMDCVWHSTGIYQCEGHRSLLALPRTLQAARALMVLSCVTSVLAIALSTMGMKCTRCAQGGTNKNSLARCGGVGFLFAGLCCLVTVSWTTHDAIQDFFSSLLLVDMKYEIGWSVYIGYVSGILSVIGGVILCSTCGDSRLPSHATALNALPQTAPTYQPHAVSKSNHTPSPTSASSSGYRLSDYV</sequence>
<dbReference type="InterPro" id="IPR004031">
    <property type="entry name" value="PMP22/EMP/MP20/Claudin"/>
</dbReference>
<dbReference type="GO" id="GO:0005198">
    <property type="term" value="F:structural molecule activity"/>
    <property type="evidence" value="ECO:0007669"/>
    <property type="project" value="InterPro"/>
</dbReference>
<comment type="function">
    <text evidence="8">Claudins function as major constituents of the tight junction complexes that regulate the permeability of epithelia.</text>
</comment>
<protein>
    <recommendedName>
        <fullName evidence="8">Claudin</fullName>
    </recommendedName>
</protein>
<dbReference type="InterPro" id="IPR006187">
    <property type="entry name" value="Claudin"/>
</dbReference>
<keyword evidence="11" id="KW-1185">Reference proteome</keyword>
<dbReference type="FunFam" id="1.20.140.150:FF:000001">
    <property type="entry name" value="Claudin"/>
    <property type="match status" value="1"/>
</dbReference>
<dbReference type="GeneID" id="105893388"/>
<accession>A0A6P3VL85</accession>
<dbReference type="KEGG" id="char:105893388"/>
<dbReference type="Gene3D" id="1.20.140.150">
    <property type="match status" value="1"/>
</dbReference>
<comment type="caution">
    <text evidence="8">Lacks conserved residue(s) required for the propagation of feature annotation.</text>
</comment>
<dbReference type="Proteomes" id="UP000515152">
    <property type="component" value="Chromosome 2"/>
</dbReference>
<comment type="similarity">
    <text evidence="1 8">Belongs to the claudin family.</text>
</comment>
<dbReference type="AlphaFoldDB" id="A0A6P3VL85"/>
<organism evidence="11 12">
    <name type="scientific">Clupea harengus</name>
    <name type="common">Atlantic herring</name>
    <dbReference type="NCBI Taxonomy" id="7950"/>
    <lineage>
        <taxon>Eukaryota</taxon>
        <taxon>Metazoa</taxon>
        <taxon>Chordata</taxon>
        <taxon>Craniata</taxon>
        <taxon>Vertebrata</taxon>
        <taxon>Euteleostomi</taxon>
        <taxon>Actinopterygii</taxon>
        <taxon>Neopterygii</taxon>
        <taxon>Teleostei</taxon>
        <taxon>Clupei</taxon>
        <taxon>Clupeiformes</taxon>
        <taxon>Clupeoidei</taxon>
        <taxon>Clupeidae</taxon>
        <taxon>Clupea</taxon>
    </lineage>
</organism>
<evidence type="ECO:0000256" key="9">
    <source>
        <dbReference type="SAM" id="MobiDB-lite"/>
    </source>
</evidence>
<keyword evidence="3 8" id="KW-1003">Cell membrane</keyword>
<evidence type="ECO:0000256" key="3">
    <source>
        <dbReference type="ARBA" id="ARBA00022475"/>
    </source>
</evidence>
<feature type="region of interest" description="Disordered" evidence="9">
    <location>
        <begin position="208"/>
        <end position="235"/>
    </location>
</feature>
<evidence type="ECO:0000256" key="6">
    <source>
        <dbReference type="ARBA" id="ARBA00022989"/>
    </source>
</evidence>